<keyword evidence="3" id="KW-1185">Reference proteome</keyword>
<dbReference type="KEGG" id="sdd:D9753_09500"/>
<reference evidence="2 3" key="1">
    <citation type="submission" date="2018-10" db="EMBL/GenBank/DDBJ databases">
        <title>The genome of Streptomyces dangxiongensis Z022.</title>
        <authorList>
            <person name="Zhang B."/>
        </authorList>
    </citation>
    <scope>NUCLEOTIDE SEQUENCE [LARGE SCALE GENOMIC DNA]</scope>
    <source>
        <strain evidence="2 3">Z022</strain>
    </source>
</reference>
<proteinExistence type="predicted"/>
<evidence type="ECO:0000313" key="2">
    <source>
        <dbReference type="EMBL" id="AYN43576.1"/>
    </source>
</evidence>
<organism evidence="2 3">
    <name type="scientific">Streptomyces dangxiongensis</name>
    <dbReference type="NCBI Taxonomy" id="1442032"/>
    <lineage>
        <taxon>Bacteria</taxon>
        <taxon>Bacillati</taxon>
        <taxon>Actinomycetota</taxon>
        <taxon>Actinomycetes</taxon>
        <taxon>Kitasatosporales</taxon>
        <taxon>Streptomycetaceae</taxon>
        <taxon>Streptomyces</taxon>
    </lineage>
</organism>
<dbReference type="OrthoDB" id="4296169at2"/>
<sequence>MRRGIDALSKFKRKVDDALKAFEGAPGSPSRLAEHTLNLGSFSGSNIPFHEATELHGRYEQVHERLTSLSKNLSMQIEALTLAAHAADVTYDGTEDEVRRRFWEIRAHLEAEHRKAQAEEKHAQEKPAAAEHSGGTKSAGGKF</sequence>
<feature type="region of interest" description="Disordered" evidence="1">
    <location>
        <begin position="113"/>
        <end position="143"/>
    </location>
</feature>
<feature type="compositionally biased region" description="Basic and acidic residues" evidence="1">
    <location>
        <begin position="113"/>
        <end position="129"/>
    </location>
</feature>
<dbReference type="AlphaFoldDB" id="A0A3G2JMB1"/>
<evidence type="ECO:0000313" key="3">
    <source>
        <dbReference type="Proteomes" id="UP000268329"/>
    </source>
</evidence>
<name>A0A3G2JMB1_9ACTN</name>
<evidence type="ECO:0000256" key="1">
    <source>
        <dbReference type="SAM" id="MobiDB-lite"/>
    </source>
</evidence>
<accession>A0A3G2JMB1</accession>
<dbReference type="Proteomes" id="UP000268329">
    <property type="component" value="Chromosome"/>
</dbReference>
<protein>
    <submittedName>
        <fullName evidence="2">Uncharacterized protein</fullName>
    </submittedName>
</protein>
<dbReference type="RefSeq" id="WP_121790992.1">
    <property type="nucleotide sequence ID" value="NZ_CP033073.1"/>
</dbReference>
<dbReference type="EMBL" id="CP033073">
    <property type="protein sequence ID" value="AYN43576.1"/>
    <property type="molecule type" value="Genomic_DNA"/>
</dbReference>
<gene>
    <name evidence="2" type="ORF">D9753_09500</name>
</gene>